<reference evidence="1" key="1">
    <citation type="submission" date="2021-06" db="EMBL/GenBank/DDBJ databases">
        <title>Comparative genomics, transcriptomics and evolutionary studies reveal genomic signatures of adaptation to plant cell wall in hemibiotrophic fungi.</title>
        <authorList>
            <consortium name="DOE Joint Genome Institute"/>
            <person name="Baroncelli R."/>
            <person name="Diaz J.F."/>
            <person name="Benocci T."/>
            <person name="Peng M."/>
            <person name="Battaglia E."/>
            <person name="Haridas S."/>
            <person name="Andreopoulos W."/>
            <person name="Labutti K."/>
            <person name="Pangilinan J."/>
            <person name="Floch G.L."/>
            <person name="Makela M.R."/>
            <person name="Henrissat B."/>
            <person name="Grigoriev I.V."/>
            <person name="Crouch J.A."/>
            <person name="De Vries R.P."/>
            <person name="Sukno S.A."/>
            <person name="Thon M.R."/>
        </authorList>
    </citation>
    <scope>NUCLEOTIDE SEQUENCE</scope>
    <source>
        <strain evidence="1">MAFF235873</strain>
    </source>
</reference>
<sequence length="81" mass="8816">MIAGRAYFWVSRRWWVSTIDVVAASHDELFSFSFSLLLFCSHAQRVPQLASAGGGVVGSQSMGLSFCAHLDEEEKGFGSSV</sequence>
<dbReference type="Proteomes" id="UP001232148">
    <property type="component" value="Unassembled WGS sequence"/>
</dbReference>
<protein>
    <submittedName>
        <fullName evidence="1">Uncharacterized protein</fullName>
    </submittedName>
</protein>
<proteinExistence type="predicted"/>
<accession>A0AAD9M9T8</accession>
<dbReference type="EMBL" id="MU842815">
    <property type="protein sequence ID" value="KAK2034333.1"/>
    <property type="molecule type" value="Genomic_DNA"/>
</dbReference>
<gene>
    <name evidence="1" type="ORF">LX32DRAFT_420048</name>
</gene>
<dbReference type="AlphaFoldDB" id="A0AAD9M9T8"/>
<organism evidence="1 2">
    <name type="scientific">Colletotrichum zoysiae</name>
    <dbReference type="NCBI Taxonomy" id="1216348"/>
    <lineage>
        <taxon>Eukaryota</taxon>
        <taxon>Fungi</taxon>
        <taxon>Dikarya</taxon>
        <taxon>Ascomycota</taxon>
        <taxon>Pezizomycotina</taxon>
        <taxon>Sordariomycetes</taxon>
        <taxon>Hypocreomycetidae</taxon>
        <taxon>Glomerellales</taxon>
        <taxon>Glomerellaceae</taxon>
        <taxon>Colletotrichum</taxon>
        <taxon>Colletotrichum graminicola species complex</taxon>
    </lineage>
</organism>
<keyword evidence="2" id="KW-1185">Reference proteome</keyword>
<name>A0AAD9M9T8_9PEZI</name>
<evidence type="ECO:0000313" key="2">
    <source>
        <dbReference type="Proteomes" id="UP001232148"/>
    </source>
</evidence>
<comment type="caution">
    <text evidence="1">The sequence shown here is derived from an EMBL/GenBank/DDBJ whole genome shotgun (WGS) entry which is preliminary data.</text>
</comment>
<evidence type="ECO:0000313" key="1">
    <source>
        <dbReference type="EMBL" id="KAK2034333.1"/>
    </source>
</evidence>